<dbReference type="EMBL" id="JARKNE010000011">
    <property type="protein sequence ID" value="KAK5786003.1"/>
    <property type="molecule type" value="Genomic_DNA"/>
</dbReference>
<name>A0ABR0N612_GOSAR</name>
<accession>A0ABR0N612</accession>
<keyword evidence="2" id="KW-1185">Reference proteome</keyword>
<proteinExistence type="predicted"/>
<comment type="caution">
    <text evidence="1">The sequence shown here is derived from an EMBL/GenBank/DDBJ whole genome shotgun (WGS) entry which is preliminary data.</text>
</comment>
<dbReference type="Proteomes" id="UP001358586">
    <property type="component" value="Chromosome 11"/>
</dbReference>
<evidence type="ECO:0000313" key="1">
    <source>
        <dbReference type="EMBL" id="KAK5786003.1"/>
    </source>
</evidence>
<organism evidence="1 2">
    <name type="scientific">Gossypium arboreum</name>
    <name type="common">Tree cotton</name>
    <name type="synonym">Gossypium nanking</name>
    <dbReference type="NCBI Taxonomy" id="29729"/>
    <lineage>
        <taxon>Eukaryota</taxon>
        <taxon>Viridiplantae</taxon>
        <taxon>Streptophyta</taxon>
        <taxon>Embryophyta</taxon>
        <taxon>Tracheophyta</taxon>
        <taxon>Spermatophyta</taxon>
        <taxon>Magnoliopsida</taxon>
        <taxon>eudicotyledons</taxon>
        <taxon>Gunneridae</taxon>
        <taxon>Pentapetalae</taxon>
        <taxon>rosids</taxon>
        <taxon>malvids</taxon>
        <taxon>Malvales</taxon>
        <taxon>Malvaceae</taxon>
        <taxon>Malvoideae</taxon>
        <taxon>Gossypium</taxon>
    </lineage>
</organism>
<reference evidence="1 2" key="1">
    <citation type="submission" date="2023-03" db="EMBL/GenBank/DDBJ databases">
        <title>WGS of Gossypium arboreum.</title>
        <authorList>
            <person name="Yu D."/>
        </authorList>
    </citation>
    <scope>NUCLEOTIDE SEQUENCE [LARGE SCALE GENOMIC DNA]</scope>
    <source>
        <tissue evidence="1">Leaf</tissue>
    </source>
</reference>
<evidence type="ECO:0000313" key="2">
    <source>
        <dbReference type="Proteomes" id="UP001358586"/>
    </source>
</evidence>
<protein>
    <submittedName>
        <fullName evidence="1">Uncharacterized protein</fullName>
    </submittedName>
</protein>
<sequence length="94" mass="11339">MKRVRDTAKSWKRIHHMELALYADTLTQDYDIWRKQRVNSQQISSTNYTVQNPFSAEVPSELEIARHEFEREKVNMLRDISILQEENYQLKIDI</sequence>
<gene>
    <name evidence="1" type="ORF">PVK06_040627</name>
</gene>